<reference evidence="7 8" key="1">
    <citation type="submission" date="2019-07" db="EMBL/GenBank/DDBJ databases">
        <authorList>
            <person name="Kim J."/>
        </authorList>
    </citation>
    <scope>NUCLEOTIDE SEQUENCE [LARGE SCALE GENOMIC DNA]</scope>
    <source>
        <strain evidence="7 8">JC52</strain>
    </source>
</reference>
<protein>
    <submittedName>
        <fullName evidence="7">Extracellular solute-binding protein</fullName>
    </submittedName>
</protein>
<evidence type="ECO:0000256" key="5">
    <source>
        <dbReference type="SAM" id="MobiDB-lite"/>
    </source>
</evidence>
<feature type="coiled-coil region" evidence="4">
    <location>
        <begin position="411"/>
        <end position="438"/>
    </location>
</feature>
<dbReference type="Pfam" id="PF01547">
    <property type="entry name" value="SBP_bac_1"/>
    <property type="match status" value="1"/>
</dbReference>
<accession>A0A559KEK0</accession>
<name>A0A559KEK0_9BACL</name>
<dbReference type="EMBL" id="VNJI01000007">
    <property type="protein sequence ID" value="TVY10548.1"/>
    <property type="molecule type" value="Genomic_DNA"/>
</dbReference>
<evidence type="ECO:0000313" key="7">
    <source>
        <dbReference type="EMBL" id="TVY10548.1"/>
    </source>
</evidence>
<dbReference type="Proteomes" id="UP000317036">
    <property type="component" value="Unassembled WGS sequence"/>
</dbReference>
<dbReference type="PANTHER" id="PTHR43649">
    <property type="entry name" value="ARABINOSE-BINDING PROTEIN-RELATED"/>
    <property type="match status" value="1"/>
</dbReference>
<feature type="compositionally biased region" description="Basic and acidic residues" evidence="5">
    <location>
        <begin position="37"/>
        <end position="48"/>
    </location>
</feature>
<dbReference type="SUPFAM" id="SSF53850">
    <property type="entry name" value="Periplasmic binding protein-like II"/>
    <property type="match status" value="1"/>
</dbReference>
<evidence type="ECO:0000256" key="1">
    <source>
        <dbReference type="ARBA" id="ARBA00008520"/>
    </source>
</evidence>
<feature type="region of interest" description="Disordered" evidence="5">
    <location>
        <begin position="21"/>
        <end position="49"/>
    </location>
</feature>
<evidence type="ECO:0000256" key="6">
    <source>
        <dbReference type="SAM" id="SignalP"/>
    </source>
</evidence>
<proteinExistence type="inferred from homology"/>
<evidence type="ECO:0000313" key="8">
    <source>
        <dbReference type="Proteomes" id="UP000317036"/>
    </source>
</evidence>
<organism evidence="7 8">
    <name type="scientific">Paenibacillus cremeus</name>
    <dbReference type="NCBI Taxonomy" id="2163881"/>
    <lineage>
        <taxon>Bacteria</taxon>
        <taxon>Bacillati</taxon>
        <taxon>Bacillota</taxon>
        <taxon>Bacilli</taxon>
        <taxon>Bacillales</taxon>
        <taxon>Paenibacillaceae</taxon>
        <taxon>Paenibacillus</taxon>
    </lineage>
</organism>
<dbReference type="Gene3D" id="3.40.190.10">
    <property type="entry name" value="Periplasmic binding protein-like II"/>
    <property type="match status" value="1"/>
</dbReference>
<keyword evidence="3 6" id="KW-0732">Signal</keyword>
<comment type="caution">
    <text evidence="7">The sequence shown here is derived from an EMBL/GenBank/DDBJ whole genome shotgun (WGS) entry which is preliminary data.</text>
</comment>
<evidence type="ECO:0000256" key="4">
    <source>
        <dbReference type="SAM" id="Coils"/>
    </source>
</evidence>
<gene>
    <name evidence="7" type="ORF">FPZ49_07375</name>
</gene>
<sequence>MKKKTMLLSVLSMLLVASGCSSNSGSSEAKGSTGATAKEEAAAPKESKTAISTEPVTLKMYHKGGTISDEEFKNYFVEPVAKKYPNIKLELVRDSVKGNQPEELLSAGSFPDIIYTSNPSIPIYQDLDLIEDLNPLVKKHGLDLGRFQDVGLEMMKGYDANKLVGLPLTMNMAALIYNKDIFDKLGVAYPKDGMSWDEAITLGKRLTLVDNGVKYIGLDPWRVESVGSQMILPVVDPKTNKATLDNDGWAKVLQLFKDAVDVPGYVDNGKFEYDFFKDNLAMAPMWATDLVGKLSDPNIAKQKNWDLVSVPYVKGFEGKGRNVDAHMLMISKVSKHKDEAFAVIREVFSDEVQLAMAKAGRISPLKDEQFKKNYLAGNANFNGKNVAALFQLTSTPLPAHSKYENQVRITIRNAKQKLAIEKKDINTILRELQEESNKWIESHP</sequence>
<dbReference type="PROSITE" id="PS51257">
    <property type="entry name" value="PROKAR_LIPOPROTEIN"/>
    <property type="match status" value="1"/>
</dbReference>
<comment type="similarity">
    <text evidence="1">Belongs to the bacterial solute-binding protein 1 family.</text>
</comment>
<keyword evidence="8" id="KW-1185">Reference proteome</keyword>
<keyword evidence="4" id="KW-0175">Coiled coil</keyword>
<dbReference type="PROSITE" id="PS01037">
    <property type="entry name" value="SBP_BACTERIAL_1"/>
    <property type="match status" value="1"/>
</dbReference>
<dbReference type="InterPro" id="IPR006059">
    <property type="entry name" value="SBP"/>
</dbReference>
<dbReference type="AlphaFoldDB" id="A0A559KEK0"/>
<dbReference type="PANTHER" id="PTHR43649:SF12">
    <property type="entry name" value="DIACETYLCHITOBIOSE BINDING PROTEIN DASA"/>
    <property type="match status" value="1"/>
</dbReference>
<keyword evidence="2" id="KW-0813">Transport</keyword>
<evidence type="ECO:0000256" key="2">
    <source>
        <dbReference type="ARBA" id="ARBA00022448"/>
    </source>
</evidence>
<feature type="compositionally biased region" description="Low complexity" evidence="5">
    <location>
        <begin position="21"/>
        <end position="36"/>
    </location>
</feature>
<feature type="signal peptide" evidence="6">
    <location>
        <begin position="1"/>
        <end position="29"/>
    </location>
</feature>
<feature type="chain" id="PRO_5022138853" evidence="6">
    <location>
        <begin position="30"/>
        <end position="444"/>
    </location>
</feature>
<dbReference type="GO" id="GO:0055085">
    <property type="term" value="P:transmembrane transport"/>
    <property type="evidence" value="ECO:0007669"/>
    <property type="project" value="InterPro"/>
</dbReference>
<dbReference type="OrthoDB" id="3928382at2"/>
<dbReference type="RefSeq" id="WP_144845072.1">
    <property type="nucleotide sequence ID" value="NZ_VNJI01000007.1"/>
</dbReference>
<dbReference type="InterPro" id="IPR050490">
    <property type="entry name" value="Bact_solute-bd_prot1"/>
</dbReference>
<dbReference type="InterPro" id="IPR006061">
    <property type="entry name" value="SBP_1_CS"/>
</dbReference>
<evidence type="ECO:0000256" key="3">
    <source>
        <dbReference type="ARBA" id="ARBA00022729"/>
    </source>
</evidence>